<evidence type="ECO:0000313" key="6">
    <source>
        <dbReference type="Proteomes" id="UP000794436"/>
    </source>
</evidence>
<feature type="repeat" description="TPR" evidence="3">
    <location>
        <begin position="199"/>
        <end position="232"/>
    </location>
</feature>
<dbReference type="InterPro" id="IPR043195">
    <property type="entry name" value="TTC12"/>
</dbReference>
<gene>
    <name evidence="5" type="ORF">Poli38472_012395</name>
</gene>
<dbReference type="PROSITE" id="PS50005">
    <property type="entry name" value="TPR"/>
    <property type="match status" value="2"/>
</dbReference>
<feature type="region of interest" description="Disordered" evidence="4">
    <location>
        <begin position="41"/>
        <end position="88"/>
    </location>
</feature>
<dbReference type="InterPro" id="IPR019734">
    <property type="entry name" value="TPR_rpt"/>
</dbReference>
<feature type="compositionally biased region" description="Basic and acidic residues" evidence="4">
    <location>
        <begin position="184"/>
        <end position="203"/>
    </location>
</feature>
<dbReference type="GO" id="GO:0070286">
    <property type="term" value="P:axonemal dynein complex assembly"/>
    <property type="evidence" value="ECO:0007669"/>
    <property type="project" value="TreeGrafter"/>
</dbReference>
<reference evidence="5" key="1">
    <citation type="submission" date="2019-03" db="EMBL/GenBank/DDBJ databases">
        <title>Long read genome sequence of the mycoparasitic Pythium oligandrum ATCC 38472 isolated from sugarbeet rhizosphere.</title>
        <authorList>
            <person name="Gaulin E."/>
        </authorList>
    </citation>
    <scope>NUCLEOTIDE SEQUENCE</scope>
    <source>
        <strain evidence="5">ATCC 38472_TT</strain>
    </source>
</reference>
<dbReference type="PANTHER" id="PTHR46540:SF1">
    <property type="entry name" value="TETRATRICOPEPTIDE REPEAT PROTEIN 12"/>
    <property type="match status" value="1"/>
</dbReference>
<evidence type="ECO:0000256" key="3">
    <source>
        <dbReference type="PROSITE-ProRule" id="PRU00339"/>
    </source>
</evidence>
<keyword evidence="1" id="KW-0677">Repeat</keyword>
<dbReference type="GO" id="GO:0007288">
    <property type="term" value="P:sperm axoneme assembly"/>
    <property type="evidence" value="ECO:0007669"/>
    <property type="project" value="TreeGrafter"/>
</dbReference>
<dbReference type="InterPro" id="IPR013105">
    <property type="entry name" value="TPR_2"/>
</dbReference>
<dbReference type="Gene3D" id="1.25.10.10">
    <property type="entry name" value="Leucine-rich Repeat Variant"/>
    <property type="match status" value="1"/>
</dbReference>
<evidence type="ECO:0000256" key="1">
    <source>
        <dbReference type="ARBA" id="ARBA00022737"/>
    </source>
</evidence>
<dbReference type="AlphaFoldDB" id="A0A8K1CQA8"/>
<name>A0A8K1CQA8_PYTOL</name>
<dbReference type="Pfam" id="PF07719">
    <property type="entry name" value="TPR_2"/>
    <property type="match status" value="1"/>
</dbReference>
<comment type="caution">
    <text evidence="5">The sequence shown here is derived from an EMBL/GenBank/DDBJ whole genome shotgun (WGS) entry which is preliminary data.</text>
</comment>
<dbReference type="Gene3D" id="1.25.40.10">
    <property type="entry name" value="Tetratricopeptide repeat domain"/>
    <property type="match status" value="1"/>
</dbReference>
<dbReference type="InterPro" id="IPR016024">
    <property type="entry name" value="ARM-type_fold"/>
</dbReference>
<dbReference type="GO" id="GO:0005737">
    <property type="term" value="C:cytoplasm"/>
    <property type="evidence" value="ECO:0007669"/>
    <property type="project" value="TreeGrafter"/>
</dbReference>
<dbReference type="SMART" id="SM00028">
    <property type="entry name" value="TPR"/>
    <property type="match status" value="3"/>
</dbReference>
<feature type="compositionally biased region" description="Basic and acidic residues" evidence="4">
    <location>
        <begin position="60"/>
        <end position="88"/>
    </location>
</feature>
<dbReference type="SUPFAM" id="SSF48452">
    <property type="entry name" value="TPR-like"/>
    <property type="match status" value="1"/>
</dbReference>
<protein>
    <submittedName>
        <fullName evidence="5">Uncharacterized protein</fullName>
    </submittedName>
</protein>
<dbReference type="InterPro" id="IPR011990">
    <property type="entry name" value="TPR-like_helical_dom_sf"/>
</dbReference>
<keyword evidence="6" id="KW-1185">Reference proteome</keyword>
<evidence type="ECO:0000256" key="2">
    <source>
        <dbReference type="ARBA" id="ARBA00022803"/>
    </source>
</evidence>
<sequence>MDPMSLFDMERRTGISHNDVDDFVSRMDMISSAIEQIKDGTFDPLQCNIPGYKTPEQEEQERQERERKEEERKRKEAERKQKLKEEERENWWRKARLHFAVDEDEEEETTTKRSTFQRATAWANRVLTAYKARDANDYSVWDSWVPEDPASMEEKAAREAALEKLRNQEFEKNNPEFCQQFQQDLEKRQRSQRTKERDADKSKQLGNRCYKRREYDMAIKHYMQALEHAPFNVAVLANLAQTYLRIEALEDSVEFSTRALYVEPMHVKALSRRATVWHRQKKWKEAAEDMEKALELAPENTDVIEQHSIIVGDYEDSLVQQELDSRMRSSDPRDSASRETKEELMFMQEVLKKMDEQTQTDDFTVLNAAWVGYELLIPFLERNVDVRTLFRTSGGLETLAERLTGVLTAVSTLFQTEDERSDVLTARAMLHCLAAVLTASSRNQVVLFRMTTFKSALLSALEALATLPLMLQEQMLRVWEEAIDSKSWKSTLITSPLGIQTLLNIVRGKHNHPDHFELGDSATTHRAMTLTASSVLFTISSDDNGRKALVEKVDVTLQATITALRHHSKKHDRPIQSNVLGLLTNLSTNEGVRLRLASPSDLGTTLVERLIRAFTPRRGHSAVPRAWIESAERALAALLNLSFGADSYIRRVLVDHNTLPVLTSVFGLVSRNAWSDIELVSSRALSLLCRLHSLPVTDVSTKEALVDALTTTELLTQLHKLCERSLSRGSSSNNDTDDDENDNVMWQTQAQIWCHVGWALDQRPQSVSAYLRDDTRTIPVILETLGRLNALAPRCYERTNQQTPRACERVAGNIVKVLIALLRVQTDVAHARTFWAKTTRLKAIIGALQTLPDGTARKNVAILLARLCQLGQVVKDRVRELRGIEMLLTVSRSLSLGKPAVSEAEQRHALAF</sequence>
<dbReference type="EMBL" id="SPLM01000005">
    <property type="protein sequence ID" value="TMW67279.1"/>
    <property type="molecule type" value="Genomic_DNA"/>
</dbReference>
<evidence type="ECO:0000313" key="5">
    <source>
        <dbReference type="EMBL" id="TMW67279.1"/>
    </source>
</evidence>
<dbReference type="GO" id="GO:0005813">
    <property type="term" value="C:centrosome"/>
    <property type="evidence" value="ECO:0007669"/>
    <property type="project" value="TreeGrafter"/>
</dbReference>
<dbReference type="OrthoDB" id="629492at2759"/>
<organism evidence="5 6">
    <name type="scientific">Pythium oligandrum</name>
    <name type="common">Mycoparasitic fungus</name>
    <dbReference type="NCBI Taxonomy" id="41045"/>
    <lineage>
        <taxon>Eukaryota</taxon>
        <taxon>Sar</taxon>
        <taxon>Stramenopiles</taxon>
        <taxon>Oomycota</taxon>
        <taxon>Peronosporomycetes</taxon>
        <taxon>Pythiales</taxon>
        <taxon>Pythiaceae</taxon>
        <taxon>Pythium</taxon>
    </lineage>
</organism>
<dbReference type="SUPFAM" id="SSF48371">
    <property type="entry name" value="ARM repeat"/>
    <property type="match status" value="1"/>
</dbReference>
<feature type="region of interest" description="Disordered" evidence="4">
    <location>
        <begin position="183"/>
        <end position="205"/>
    </location>
</feature>
<evidence type="ECO:0000256" key="4">
    <source>
        <dbReference type="SAM" id="MobiDB-lite"/>
    </source>
</evidence>
<dbReference type="Proteomes" id="UP000794436">
    <property type="component" value="Unassembled WGS sequence"/>
</dbReference>
<dbReference type="InterPro" id="IPR011989">
    <property type="entry name" value="ARM-like"/>
</dbReference>
<proteinExistence type="predicted"/>
<feature type="repeat" description="TPR" evidence="3">
    <location>
        <begin position="267"/>
        <end position="300"/>
    </location>
</feature>
<accession>A0A8K1CQA8</accession>
<dbReference type="PANTHER" id="PTHR46540">
    <property type="entry name" value="TETRATRICOPEPTIDE REPEAT PROTEIN 12"/>
    <property type="match status" value="1"/>
</dbReference>
<keyword evidence="2 3" id="KW-0802">TPR repeat</keyword>